<comment type="caution">
    <text evidence="1">The sequence shown here is derived from an EMBL/GenBank/DDBJ whole genome shotgun (WGS) entry which is preliminary data.</text>
</comment>
<dbReference type="SUPFAM" id="SSF102712">
    <property type="entry name" value="JAB1/MPN domain"/>
    <property type="match status" value="1"/>
</dbReference>
<organism evidence="1 2">
    <name type="scientific">Actinomadura fulvescens</name>
    <dbReference type="NCBI Taxonomy" id="46160"/>
    <lineage>
        <taxon>Bacteria</taxon>
        <taxon>Bacillati</taxon>
        <taxon>Actinomycetota</taxon>
        <taxon>Actinomycetes</taxon>
        <taxon>Streptosporangiales</taxon>
        <taxon>Thermomonosporaceae</taxon>
        <taxon>Actinomadura</taxon>
    </lineage>
</organism>
<evidence type="ECO:0000313" key="2">
    <source>
        <dbReference type="Proteomes" id="UP001501509"/>
    </source>
</evidence>
<name>A0ABN3QZ71_9ACTN</name>
<gene>
    <name evidence="1" type="ORF">GCM10010411_94140</name>
</gene>
<dbReference type="Gene3D" id="3.40.140.10">
    <property type="entry name" value="Cytidine Deaminase, domain 2"/>
    <property type="match status" value="1"/>
</dbReference>
<evidence type="ECO:0000313" key="1">
    <source>
        <dbReference type="EMBL" id="GAA2639178.1"/>
    </source>
</evidence>
<dbReference type="EMBL" id="BAAATD010000028">
    <property type="protein sequence ID" value="GAA2639178.1"/>
    <property type="molecule type" value="Genomic_DNA"/>
</dbReference>
<reference evidence="1 2" key="1">
    <citation type="journal article" date="2019" name="Int. J. Syst. Evol. Microbiol.">
        <title>The Global Catalogue of Microorganisms (GCM) 10K type strain sequencing project: providing services to taxonomists for standard genome sequencing and annotation.</title>
        <authorList>
            <consortium name="The Broad Institute Genomics Platform"/>
            <consortium name="The Broad Institute Genome Sequencing Center for Infectious Disease"/>
            <person name="Wu L."/>
            <person name="Ma J."/>
        </authorList>
    </citation>
    <scope>NUCLEOTIDE SEQUENCE [LARGE SCALE GENOMIC DNA]</scope>
    <source>
        <strain evidence="1 2">JCM 6833</strain>
    </source>
</reference>
<protein>
    <recommendedName>
        <fullName evidence="3">JAB domain-containing protein</fullName>
    </recommendedName>
</protein>
<dbReference type="RefSeq" id="WP_344549315.1">
    <property type="nucleotide sequence ID" value="NZ_BAAATD010000028.1"/>
</dbReference>
<evidence type="ECO:0008006" key="3">
    <source>
        <dbReference type="Google" id="ProtNLM"/>
    </source>
</evidence>
<keyword evidence="2" id="KW-1185">Reference proteome</keyword>
<accession>A0ABN3QZ71</accession>
<dbReference type="Proteomes" id="UP001501509">
    <property type="component" value="Unassembled WGS sequence"/>
</dbReference>
<proteinExistence type="predicted"/>
<sequence>MSRTVAGEGLRCSSVVVDHCVLQTFIDAAIRTYELCTPSMPLSCFAVLVGEITEDVALVREIAPGRSVRATDPVADVEFRSRIVPAFGSAYDNQHRGFWADPRDLLRIHQQADDRGWDIIGSIHMHPDWHRIGPPHERGLRLSQAPTAMDAYMFKNTGWPINMICYLERSGRGFQYTIGAWAPPLDADEMTCAAIDVLFRIEP</sequence>